<feature type="region of interest" description="Disordered" evidence="1">
    <location>
        <begin position="46"/>
        <end position="75"/>
    </location>
</feature>
<evidence type="ECO:0000313" key="2">
    <source>
        <dbReference type="EnsemblMetazoa" id="MESCA008580-PA"/>
    </source>
</evidence>
<dbReference type="HOGENOM" id="CLU_2673910_0_0_1"/>
<dbReference type="AlphaFoldDB" id="T1GXM7"/>
<dbReference type="EnsemblMetazoa" id="MESCA008580-RA">
    <property type="protein sequence ID" value="MESCA008580-PA"/>
    <property type="gene ID" value="MESCA008580"/>
</dbReference>
<feature type="compositionally biased region" description="Polar residues" evidence="1">
    <location>
        <begin position="46"/>
        <end position="62"/>
    </location>
</feature>
<organism evidence="2 3">
    <name type="scientific">Megaselia scalaris</name>
    <name type="common">Humpbacked fly</name>
    <name type="synonym">Phora scalaris</name>
    <dbReference type="NCBI Taxonomy" id="36166"/>
    <lineage>
        <taxon>Eukaryota</taxon>
        <taxon>Metazoa</taxon>
        <taxon>Ecdysozoa</taxon>
        <taxon>Arthropoda</taxon>
        <taxon>Hexapoda</taxon>
        <taxon>Insecta</taxon>
        <taxon>Pterygota</taxon>
        <taxon>Neoptera</taxon>
        <taxon>Endopterygota</taxon>
        <taxon>Diptera</taxon>
        <taxon>Brachycera</taxon>
        <taxon>Muscomorpha</taxon>
        <taxon>Platypezoidea</taxon>
        <taxon>Phoridae</taxon>
        <taxon>Megaseliini</taxon>
        <taxon>Megaselia</taxon>
    </lineage>
</organism>
<reference evidence="2" key="2">
    <citation type="submission" date="2015-06" db="UniProtKB">
        <authorList>
            <consortium name="EnsemblMetazoa"/>
        </authorList>
    </citation>
    <scope>IDENTIFICATION</scope>
</reference>
<keyword evidence="3" id="KW-1185">Reference proteome</keyword>
<evidence type="ECO:0000256" key="1">
    <source>
        <dbReference type="SAM" id="MobiDB-lite"/>
    </source>
</evidence>
<evidence type="ECO:0000313" key="3">
    <source>
        <dbReference type="Proteomes" id="UP000015102"/>
    </source>
</evidence>
<dbReference type="EMBL" id="CAQQ02388736">
    <property type="status" value="NOT_ANNOTATED_CDS"/>
    <property type="molecule type" value="Genomic_DNA"/>
</dbReference>
<accession>T1GXM7</accession>
<dbReference type="Proteomes" id="UP000015102">
    <property type="component" value="Unassembled WGS sequence"/>
</dbReference>
<name>T1GXM7_MEGSC</name>
<proteinExistence type="predicted"/>
<dbReference type="EMBL" id="CAQQ02388735">
    <property type="status" value="NOT_ANNOTATED_CDS"/>
    <property type="molecule type" value="Genomic_DNA"/>
</dbReference>
<protein>
    <submittedName>
        <fullName evidence="2">Uncharacterized protein</fullName>
    </submittedName>
</protein>
<sequence>MFPLYSLRTVPRSCVGSNFIYANLSLPRFSSFVSTAINSFFVHGSTTSPHPVPDSTHQSWNRNKPRPHHKDMLCL</sequence>
<reference evidence="3" key="1">
    <citation type="submission" date="2013-02" db="EMBL/GenBank/DDBJ databases">
        <authorList>
            <person name="Hughes D."/>
        </authorList>
    </citation>
    <scope>NUCLEOTIDE SEQUENCE</scope>
    <source>
        <strain>Durham</strain>
        <strain evidence="3">NC isolate 2 -- Noor lab</strain>
    </source>
</reference>